<reference evidence="2 3" key="1">
    <citation type="journal article" date="2013" name="Genome Announc.">
        <title>Complete genome sequence of Myxococcus stipitatus strain DSM 14675, a fruiting myxobacterium.</title>
        <authorList>
            <person name="Huntley S."/>
            <person name="Kneip S."/>
            <person name="Treuner-Lange A."/>
            <person name="Sogaard-Andersen L."/>
        </authorList>
    </citation>
    <scope>NUCLEOTIDE SEQUENCE [LARGE SCALE GENOMIC DNA]</scope>
    <source>
        <strain evidence="3">DSM 14675 / JCM 12634 / Mx s8</strain>
    </source>
</reference>
<dbReference type="RefSeq" id="WP_015350107.1">
    <property type="nucleotide sequence ID" value="NC_020126.1"/>
</dbReference>
<evidence type="ECO:0000313" key="2">
    <source>
        <dbReference type="EMBL" id="AGC45847.1"/>
    </source>
</evidence>
<evidence type="ECO:0000313" key="3">
    <source>
        <dbReference type="Proteomes" id="UP000011131"/>
    </source>
</evidence>
<keyword evidence="1" id="KW-0812">Transmembrane</keyword>
<accession>L7UE17</accession>
<keyword evidence="1" id="KW-0472">Membrane</keyword>
<dbReference type="PATRIC" id="fig|1278073.3.peg.4622"/>
<dbReference type="STRING" id="1278073.MYSTI_04555"/>
<feature type="transmembrane region" description="Helical" evidence="1">
    <location>
        <begin position="56"/>
        <end position="76"/>
    </location>
</feature>
<dbReference type="Proteomes" id="UP000011131">
    <property type="component" value="Chromosome"/>
</dbReference>
<evidence type="ECO:0000256" key="1">
    <source>
        <dbReference type="SAM" id="Phobius"/>
    </source>
</evidence>
<protein>
    <recommendedName>
        <fullName evidence="4">DUF1772 domain-containing protein</fullName>
    </recommendedName>
</protein>
<keyword evidence="1" id="KW-1133">Transmembrane helix</keyword>
<gene>
    <name evidence="2" type="ordered locus">MYSTI_04555</name>
</gene>
<evidence type="ECO:0008006" key="4">
    <source>
        <dbReference type="Google" id="ProtNLM"/>
    </source>
</evidence>
<feature type="transmembrane region" description="Helical" evidence="1">
    <location>
        <begin position="7"/>
        <end position="36"/>
    </location>
</feature>
<dbReference type="eggNOG" id="ENOG5033N8J">
    <property type="taxonomic scope" value="Bacteria"/>
</dbReference>
<keyword evidence="3" id="KW-1185">Reference proteome</keyword>
<dbReference type="KEGG" id="msd:MYSTI_04555"/>
<proteinExistence type="predicted"/>
<dbReference type="OrthoDB" id="663522at2"/>
<organism evidence="2 3">
    <name type="scientific">Myxococcus stipitatus (strain DSM 14675 / JCM 12634 / Mx s8)</name>
    <dbReference type="NCBI Taxonomy" id="1278073"/>
    <lineage>
        <taxon>Bacteria</taxon>
        <taxon>Pseudomonadati</taxon>
        <taxon>Myxococcota</taxon>
        <taxon>Myxococcia</taxon>
        <taxon>Myxococcales</taxon>
        <taxon>Cystobacterineae</taxon>
        <taxon>Myxococcaceae</taxon>
        <taxon>Myxococcus</taxon>
    </lineage>
</organism>
<sequence length="159" mass="17341">MLKKRSLYILLFNSLLFGVMLGAGISEALFVMPTWFKAPPTSLLLIQERASSAMSFWIPLQMAVLGTLISSLVLNWRAPARRMLIAGALGVYALVWVATGAWFAPEIMSLSSLAAQGPYDADLAARGSRWLQLSWGRHALLAFGWVLVGTAISKWEAAS</sequence>
<dbReference type="HOGENOM" id="CLU_1658893_0_0_7"/>
<feature type="transmembrane region" description="Helical" evidence="1">
    <location>
        <begin position="83"/>
        <end position="104"/>
    </location>
</feature>
<dbReference type="AlphaFoldDB" id="L7UE17"/>
<dbReference type="EMBL" id="CP004025">
    <property type="protein sequence ID" value="AGC45847.1"/>
    <property type="molecule type" value="Genomic_DNA"/>
</dbReference>
<name>L7UE17_MYXSD</name>